<dbReference type="Gene3D" id="3.40.30.20">
    <property type="match status" value="1"/>
</dbReference>
<gene>
    <name evidence="7" type="ORF">ACLA_093360</name>
</gene>
<sequence>MMTRQKQAEDHVDVLIVGAGPAGLMLANWMSRLGIKTRIVDKRNTKIFSGQADDLHCRTLEILDSFGIAQRAWAEPNHMLEICLWNPDKDGVSAGLTKSPTRSLASVVSSRSCFTRAALSGSSSTPSRSTATSQWREACCQPRLRLTPPKLSISMITPSQSLCAPLPRKKRLLSNRRPRKVLQSAMACSAAISPPKAGQGMNVSLCDTYNLGWKIAHVVKGYSDGSILKTYQSERRRIAQDLINFDYRFSRLFSGRPAKDVMDEEGITVNYNSSIVVAREGDSVEQGDGTDVASKDKSLRVVSKQDLSTGIKFGMRIPRIKSYHEGHGKAYENYDIDPKRGASVIVRPDQYVIWLGEMEN</sequence>
<dbReference type="GO" id="GO:0071949">
    <property type="term" value="F:FAD binding"/>
    <property type="evidence" value="ECO:0007669"/>
    <property type="project" value="InterPro"/>
</dbReference>
<name>A1CFI8_ASPCL</name>
<keyword evidence="3" id="KW-0274">FAD</keyword>
<dbReference type="AlphaFoldDB" id="A1CFI8"/>
<dbReference type="VEuPathDB" id="FungiDB:ACLA_093360"/>
<dbReference type="KEGG" id="act:ACLA_093360"/>
<evidence type="ECO:0000256" key="2">
    <source>
        <dbReference type="ARBA" id="ARBA00022630"/>
    </source>
</evidence>
<dbReference type="InterPro" id="IPR036249">
    <property type="entry name" value="Thioredoxin-like_sf"/>
</dbReference>
<dbReference type="InterPro" id="IPR038220">
    <property type="entry name" value="PHOX_C_sf"/>
</dbReference>
<feature type="domain" description="Phenol hydroxylase-like C-terminal dimerisation" evidence="6">
    <location>
        <begin position="321"/>
        <end position="359"/>
    </location>
</feature>
<keyword evidence="8" id="KW-1185">Reference proteome</keyword>
<feature type="domain" description="FAD-binding" evidence="5">
    <location>
        <begin position="190"/>
        <end position="245"/>
    </location>
</feature>
<dbReference type="SUPFAM" id="SSF52833">
    <property type="entry name" value="Thioredoxin-like"/>
    <property type="match status" value="1"/>
</dbReference>
<evidence type="ECO:0000256" key="3">
    <source>
        <dbReference type="ARBA" id="ARBA00022827"/>
    </source>
</evidence>
<evidence type="ECO:0000259" key="6">
    <source>
        <dbReference type="Pfam" id="PF07976"/>
    </source>
</evidence>
<keyword evidence="4" id="KW-0560">Oxidoreductase</keyword>
<dbReference type="SUPFAM" id="SSF51905">
    <property type="entry name" value="FAD/NAD(P)-binding domain"/>
    <property type="match status" value="1"/>
</dbReference>
<dbReference type="EMBL" id="DS027052">
    <property type="protein sequence ID" value="EAW11637.1"/>
    <property type="molecule type" value="Genomic_DNA"/>
</dbReference>
<dbReference type="PANTHER" id="PTHR43004:SF20">
    <property type="entry name" value="2-MONOOXYGENASE, PUTATIVE (AFU_ORTHOLOGUE AFUA_1G13660)-RELATED"/>
    <property type="match status" value="1"/>
</dbReference>
<evidence type="ECO:0000256" key="4">
    <source>
        <dbReference type="ARBA" id="ARBA00023002"/>
    </source>
</evidence>
<reference evidence="7 8" key="1">
    <citation type="journal article" date="2008" name="PLoS Genet.">
        <title>Genomic islands in the pathogenic filamentous fungus Aspergillus fumigatus.</title>
        <authorList>
            <person name="Fedorova N.D."/>
            <person name="Khaldi N."/>
            <person name="Joardar V.S."/>
            <person name="Maiti R."/>
            <person name="Amedeo P."/>
            <person name="Anderson M.J."/>
            <person name="Crabtree J."/>
            <person name="Silva J.C."/>
            <person name="Badger J.H."/>
            <person name="Albarraq A."/>
            <person name="Angiuoli S."/>
            <person name="Bussey H."/>
            <person name="Bowyer P."/>
            <person name="Cotty P.J."/>
            <person name="Dyer P.S."/>
            <person name="Egan A."/>
            <person name="Galens K."/>
            <person name="Fraser-Liggett C.M."/>
            <person name="Haas B.J."/>
            <person name="Inman J.M."/>
            <person name="Kent R."/>
            <person name="Lemieux S."/>
            <person name="Malavazi I."/>
            <person name="Orvis J."/>
            <person name="Roemer T."/>
            <person name="Ronning C.M."/>
            <person name="Sundaram J.P."/>
            <person name="Sutton G."/>
            <person name="Turner G."/>
            <person name="Venter J.C."/>
            <person name="White O.R."/>
            <person name="Whitty B.R."/>
            <person name="Youngman P."/>
            <person name="Wolfe K.H."/>
            <person name="Goldman G.H."/>
            <person name="Wortman J.R."/>
            <person name="Jiang B."/>
            <person name="Denning D.W."/>
            <person name="Nierman W.C."/>
        </authorList>
    </citation>
    <scope>NUCLEOTIDE SEQUENCE [LARGE SCALE GENOMIC DNA]</scope>
    <source>
        <strain evidence="8">ATCC 1007 / CBS 513.65 / DSM 816 / NCTC 3887 / NRRL 1</strain>
    </source>
</reference>
<evidence type="ECO:0000256" key="1">
    <source>
        <dbReference type="ARBA" id="ARBA00007801"/>
    </source>
</evidence>
<dbReference type="Pfam" id="PF01494">
    <property type="entry name" value="FAD_binding_3"/>
    <property type="match status" value="2"/>
</dbReference>
<dbReference type="OrthoDB" id="1716816at2759"/>
<accession>A1CFI8</accession>
<comment type="similarity">
    <text evidence="1">Belongs to the PheA/TfdB FAD monooxygenase family.</text>
</comment>
<dbReference type="InterPro" id="IPR036188">
    <property type="entry name" value="FAD/NAD-bd_sf"/>
</dbReference>
<dbReference type="eggNOG" id="KOG3855">
    <property type="taxonomic scope" value="Eukaryota"/>
</dbReference>
<evidence type="ECO:0000313" key="8">
    <source>
        <dbReference type="Proteomes" id="UP000006701"/>
    </source>
</evidence>
<feature type="domain" description="FAD-binding" evidence="5">
    <location>
        <begin position="12"/>
        <end position="114"/>
    </location>
</feature>
<dbReference type="PANTHER" id="PTHR43004">
    <property type="entry name" value="TRK SYSTEM POTASSIUM UPTAKE PROTEIN"/>
    <property type="match status" value="1"/>
</dbReference>
<evidence type="ECO:0000259" key="5">
    <source>
        <dbReference type="Pfam" id="PF01494"/>
    </source>
</evidence>
<dbReference type="GO" id="GO:0016709">
    <property type="term" value="F:oxidoreductase activity, acting on paired donors, with incorporation or reduction of molecular oxygen, NAD(P)H as one donor, and incorporation of one atom of oxygen"/>
    <property type="evidence" value="ECO:0007669"/>
    <property type="project" value="UniProtKB-ARBA"/>
</dbReference>
<organism evidence="7 8">
    <name type="scientific">Aspergillus clavatus (strain ATCC 1007 / CBS 513.65 / DSM 816 / NCTC 3887 / NRRL 1 / QM 1276 / 107)</name>
    <dbReference type="NCBI Taxonomy" id="344612"/>
    <lineage>
        <taxon>Eukaryota</taxon>
        <taxon>Fungi</taxon>
        <taxon>Dikarya</taxon>
        <taxon>Ascomycota</taxon>
        <taxon>Pezizomycotina</taxon>
        <taxon>Eurotiomycetes</taxon>
        <taxon>Eurotiomycetidae</taxon>
        <taxon>Eurotiales</taxon>
        <taxon>Aspergillaceae</taxon>
        <taxon>Aspergillus</taxon>
        <taxon>Aspergillus subgen. Fumigati</taxon>
    </lineage>
</organism>
<dbReference type="InterPro" id="IPR012941">
    <property type="entry name" value="Phe_hydrox_C_dim_dom"/>
</dbReference>
<dbReference type="Gene3D" id="3.50.50.60">
    <property type="entry name" value="FAD/NAD(P)-binding domain"/>
    <property type="match status" value="2"/>
</dbReference>
<proteinExistence type="inferred from homology"/>
<dbReference type="Proteomes" id="UP000006701">
    <property type="component" value="Unassembled WGS sequence"/>
</dbReference>
<dbReference type="HOGENOM" id="CLU_769403_0_0_1"/>
<dbReference type="InterPro" id="IPR050641">
    <property type="entry name" value="RIFMO-like"/>
</dbReference>
<dbReference type="RefSeq" id="XP_001273063.1">
    <property type="nucleotide sequence ID" value="XM_001273062.1"/>
</dbReference>
<dbReference type="InterPro" id="IPR002938">
    <property type="entry name" value="FAD-bd"/>
</dbReference>
<dbReference type="GeneID" id="4704888"/>
<evidence type="ECO:0000313" key="7">
    <source>
        <dbReference type="EMBL" id="EAW11637.1"/>
    </source>
</evidence>
<protein>
    <submittedName>
        <fullName evidence="7">FAD binding domain protein</fullName>
    </submittedName>
</protein>
<keyword evidence="2" id="KW-0285">Flavoprotein</keyword>
<dbReference type="Pfam" id="PF07976">
    <property type="entry name" value="Phe_hydrox_dim"/>
    <property type="match status" value="1"/>
</dbReference>